<dbReference type="InterPro" id="IPR021438">
    <property type="entry name" value="DUF3087"/>
</dbReference>
<dbReference type="Proteomes" id="UP000025238">
    <property type="component" value="Chromosome"/>
</dbReference>
<dbReference type="PATRIC" id="fig|316.97.peg.1496"/>
<gene>
    <name evidence="2" type="ORF">UIB01_07440</name>
</gene>
<feature type="transmembrane region" description="Helical" evidence="1">
    <location>
        <begin position="56"/>
        <end position="74"/>
    </location>
</feature>
<protein>
    <recommendedName>
        <fullName evidence="4">DUF3087 domain-containing protein</fullName>
    </recommendedName>
</protein>
<evidence type="ECO:0000313" key="2">
    <source>
        <dbReference type="EMBL" id="AHY42320.1"/>
    </source>
</evidence>
<dbReference type="AlphaFoldDB" id="A0A023WRJ6"/>
<evidence type="ECO:0008006" key="4">
    <source>
        <dbReference type="Google" id="ProtNLM"/>
    </source>
</evidence>
<evidence type="ECO:0000256" key="1">
    <source>
        <dbReference type="SAM" id="Phobius"/>
    </source>
</evidence>
<dbReference type="EMBL" id="CP007509">
    <property type="protein sequence ID" value="AHY42320.1"/>
    <property type="molecule type" value="Genomic_DNA"/>
</dbReference>
<organism evidence="2 3">
    <name type="scientific">Stutzerimonas stutzeri</name>
    <name type="common">Pseudomonas stutzeri</name>
    <dbReference type="NCBI Taxonomy" id="316"/>
    <lineage>
        <taxon>Bacteria</taxon>
        <taxon>Pseudomonadati</taxon>
        <taxon>Pseudomonadota</taxon>
        <taxon>Gammaproteobacteria</taxon>
        <taxon>Pseudomonadales</taxon>
        <taxon>Pseudomonadaceae</taxon>
        <taxon>Stutzerimonas</taxon>
    </lineage>
</organism>
<reference evidence="2 3" key="1">
    <citation type="submission" date="2014-03" db="EMBL/GenBank/DDBJ databases">
        <title>Complete genome sequence of Pseudomonas stutzeri 19SMN4.</title>
        <authorList>
            <person name="Brunet-Galmes I."/>
            <person name="Nogales B."/>
            <person name="Busquets A."/>
            <person name="Pena A."/>
            <person name="Gomila M."/>
            <person name="Garcia-Valdes E."/>
            <person name="Lalucat J."/>
            <person name="Bennasar A."/>
            <person name="Bosch R."/>
        </authorList>
    </citation>
    <scope>NUCLEOTIDE SEQUENCE [LARGE SCALE GENOMIC DNA]</scope>
    <source>
        <strain evidence="2 3">19SMN4</strain>
    </source>
</reference>
<keyword evidence="1" id="KW-0812">Transmembrane</keyword>
<keyword evidence="1" id="KW-0472">Membrane</keyword>
<dbReference type="Pfam" id="PF11286">
    <property type="entry name" value="DUF3087"/>
    <property type="match status" value="1"/>
</dbReference>
<name>A0A023WRJ6_STUST</name>
<proteinExistence type="predicted"/>
<evidence type="ECO:0000313" key="3">
    <source>
        <dbReference type="Proteomes" id="UP000025238"/>
    </source>
</evidence>
<feature type="transmembrane region" description="Helical" evidence="1">
    <location>
        <begin position="21"/>
        <end position="44"/>
    </location>
</feature>
<sequence length="179" mass="20092">MVLFEIVPLSPETYRQQTRRSTLIVAVTFAALAMGLATLAVALFGEPGGDNLRLNIIGVVAGLVLTIGVVRWLYWQQPWMAAAVYGWQLKRSLMRVTNMMHQVKAGVSAGDPEAMKLLRFYHVGLTQMHRLDGNSSGLSDSVAEIDRHREAMEARNMDTDQPRLESDWLERVARIEAKR</sequence>
<dbReference type="OrthoDB" id="6118461at2"/>
<accession>A0A023WRJ6</accession>
<dbReference type="KEGG" id="pstu:UIB01_07440"/>
<keyword evidence="1" id="KW-1133">Transmembrane helix</keyword>